<organism evidence="1 2">
    <name type="scientific">Nitrosomonas nitrosa</name>
    <dbReference type="NCBI Taxonomy" id="52442"/>
    <lineage>
        <taxon>Bacteria</taxon>
        <taxon>Pseudomonadati</taxon>
        <taxon>Pseudomonadota</taxon>
        <taxon>Betaproteobacteria</taxon>
        <taxon>Nitrosomonadales</taxon>
        <taxon>Nitrosomonadaceae</taxon>
        <taxon>Nitrosomonas</taxon>
    </lineage>
</organism>
<gene>
    <name evidence="1" type="ORF">NMYAN_80062</name>
</gene>
<dbReference type="AlphaFoldDB" id="A0A8H9DAJ7"/>
<comment type="caution">
    <text evidence="1">The sequence shown here is derived from an EMBL/GenBank/DDBJ whole genome shotgun (WGS) entry which is preliminary data.</text>
</comment>
<evidence type="ECO:0000313" key="1">
    <source>
        <dbReference type="EMBL" id="CAE6517434.1"/>
    </source>
</evidence>
<evidence type="ECO:0000313" key="2">
    <source>
        <dbReference type="Proteomes" id="UP000601736"/>
    </source>
</evidence>
<reference evidence="1" key="1">
    <citation type="submission" date="2021-02" db="EMBL/GenBank/DDBJ databases">
        <authorList>
            <person name="Han P."/>
        </authorList>
    </citation>
    <scope>NUCLEOTIDE SEQUENCE</scope>
    <source>
        <strain evidence="1">Nitrosomonas nitrosa 18-3D</strain>
    </source>
</reference>
<dbReference type="RefSeq" id="WP_204800409.1">
    <property type="nucleotide sequence ID" value="NZ_CAJNAP010000054.1"/>
</dbReference>
<dbReference type="Proteomes" id="UP000601736">
    <property type="component" value="Unassembled WGS sequence"/>
</dbReference>
<proteinExistence type="predicted"/>
<protein>
    <recommendedName>
        <fullName evidence="3">DUF3800 domain-containing protein</fullName>
    </recommendedName>
</protein>
<accession>A0A8H9DAJ7</accession>
<sequence length="67" mass="7875">MSEIFNIYCDESCHLENDHQPVMLQGAIWCPQQEVPRLSKAVQDMKLRHNKKAGERLPDLRQCERLP</sequence>
<evidence type="ECO:0008006" key="3">
    <source>
        <dbReference type="Google" id="ProtNLM"/>
    </source>
</evidence>
<name>A0A8H9DAJ7_9PROT</name>
<dbReference type="EMBL" id="CAJNAP010000054">
    <property type="protein sequence ID" value="CAE6517434.1"/>
    <property type="molecule type" value="Genomic_DNA"/>
</dbReference>